<sequence>MVAKPHGTPEPIERVLRNPASEASSEFNEDPGDERSADTTTVASQPIGSCETHLLLLLEHEPISAITLTAVHTTEEHVGKTHTEQKLCHDSAGGASAHILRFDWLTGLSVISSGLNRQTADVIFKCE</sequence>
<evidence type="ECO:0000313" key="3">
    <source>
        <dbReference type="Proteomes" id="UP000290572"/>
    </source>
</evidence>
<comment type="caution">
    <text evidence="2">The sequence shown here is derived from an EMBL/GenBank/DDBJ whole genome shotgun (WGS) entry which is preliminary data.</text>
</comment>
<dbReference type="AlphaFoldDB" id="A0A498MSK9"/>
<evidence type="ECO:0000256" key="1">
    <source>
        <dbReference type="SAM" id="MobiDB-lite"/>
    </source>
</evidence>
<proteinExistence type="predicted"/>
<accession>A0A498MSK9</accession>
<feature type="region of interest" description="Disordered" evidence="1">
    <location>
        <begin position="1"/>
        <end position="45"/>
    </location>
</feature>
<protein>
    <submittedName>
        <fullName evidence="2">Uncharacterized protein</fullName>
    </submittedName>
</protein>
<dbReference type="Proteomes" id="UP000290572">
    <property type="component" value="Unassembled WGS sequence"/>
</dbReference>
<name>A0A498MSK9_LABRO</name>
<reference evidence="2 3" key="1">
    <citation type="submission" date="2018-03" db="EMBL/GenBank/DDBJ databases">
        <title>Draft genome sequence of Rohu Carp (Labeo rohita).</title>
        <authorList>
            <person name="Das P."/>
            <person name="Kushwaha B."/>
            <person name="Joshi C.G."/>
            <person name="Kumar D."/>
            <person name="Nagpure N.S."/>
            <person name="Sahoo L."/>
            <person name="Das S.P."/>
            <person name="Bit A."/>
            <person name="Patnaik S."/>
            <person name="Meher P.K."/>
            <person name="Jayasankar P."/>
            <person name="Koringa P.G."/>
            <person name="Patel N.V."/>
            <person name="Hinsu A.T."/>
            <person name="Kumar R."/>
            <person name="Pandey M."/>
            <person name="Agarwal S."/>
            <person name="Srivastava S."/>
            <person name="Singh M."/>
            <person name="Iquebal M.A."/>
            <person name="Jaiswal S."/>
            <person name="Angadi U.B."/>
            <person name="Kumar N."/>
            <person name="Raza M."/>
            <person name="Shah T.M."/>
            <person name="Rai A."/>
            <person name="Jena J.K."/>
        </authorList>
    </citation>
    <scope>NUCLEOTIDE SEQUENCE [LARGE SCALE GENOMIC DNA]</scope>
    <source>
        <strain evidence="2">DASCIFA01</strain>
        <tissue evidence="2">Testis</tissue>
    </source>
</reference>
<gene>
    <name evidence="2" type="ORF">ROHU_022690</name>
</gene>
<dbReference type="EMBL" id="QBIY01012559">
    <property type="protein sequence ID" value="RXN23681.1"/>
    <property type="molecule type" value="Genomic_DNA"/>
</dbReference>
<organism evidence="2 3">
    <name type="scientific">Labeo rohita</name>
    <name type="common">Indian major carp</name>
    <name type="synonym">Cyprinus rohita</name>
    <dbReference type="NCBI Taxonomy" id="84645"/>
    <lineage>
        <taxon>Eukaryota</taxon>
        <taxon>Metazoa</taxon>
        <taxon>Chordata</taxon>
        <taxon>Craniata</taxon>
        <taxon>Vertebrata</taxon>
        <taxon>Euteleostomi</taxon>
        <taxon>Actinopterygii</taxon>
        <taxon>Neopterygii</taxon>
        <taxon>Teleostei</taxon>
        <taxon>Ostariophysi</taxon>
        <taxon>Cypriniformes</taxon>
        <taxon>Cyprinidae</taxon>
        <taxon>Labeoninae</taxon>
        <taxon>Labeonini</taxon>
        <taxon>Labeo</taxon>
    </lineage>
</organism>
<evidence type="ECO:0000313" key="2">
    <source>
        <dbReference type="EMBL" id="RXN23681.1"/>
    </source>
</evidence>
<keyword evidence="3" id="KW-1185">Reference proteome</keyword>